<reference evidence="2 3" key="1">
    <citation type="submission" date="2015-09" db="EMBL/GenBank/DDBJ databases">
        <title>Identification and resolution of microdiversity through metagenomic sequencing of parallel consortia.</title>
        <authorList>
            <person name="Nelson W.C."/>
            <person name="Romine M.F."/>
            <person name="Lindemann S.R."/>
        </authorList>
    </citation>
    <scope>NUCLEOTIDE SEQUENCE [LARGE SCALE GENOMIC DNA]</scope>
    <source>
        <strain evidence="2">Ana</strain>
    </source>
</reference>
<evidence type="ECO:0000313" key="2">
    <source>
        <dbReference type="EMBL" id="KPQ36658.1"/>
    </source>
</evidence>
<dbReference type="EMBL" id="LJZR01000005">
    <property type="protein sequence ID" value="KPQ36658.1"/>
    <property type="molecule type" value="Genomic_DNA"/>
</dbReference>
<dbReference type="STRING" id="1666911.HLUCCA11_05680"/>
<name>A0A0N8KNI8_9CYAN</name>
<accession>A0A0N8KNI8</accession>
<keyword evidence="1" id="KW-1133">Transmembrane helix</keyword>
<dbReference type="AlphaFoldDB" id="A0A0N8KNI8"/>
<comment type="caution">
    <text evidence="2">The sequence shown here is derived from an EMBL/GenBank/DDBJ whole genome shotgun (WGS) entry which is preliminary data.</text>
</comment>
<keyword evidence="1" id="KW-0812">Transmembrane</keyword>
<sequence>MPYKTTQEIVPKTGLDNPLLPAELEARIHHLENTANQGAGFSKTDWLYLWGLGVVVPALLLIWGWV</sequence>
<keyword evidence="1" id="KW-0472">Membrane</keyword>
<protein>
    <submittedName>
        <fullName evidence="2">Uncharacterized protein</fullName>
    </submittedName>
</protein>
<evidence type="ECO:0000256" key="1">
    <source>
        <dbReference type="SAM" id="Phobius"/>
    </source>
</evidence>
<gene>
    <name evidence="2" type="ORF">HLUCCA11_05680</name>
</gene>
<evidence type="ECO:0000313" key="3">
    <source>
        <dbReference type="Proteomes" id="UP000050465"/>
    </source>
</evidence>
<organism evidence="2 3">
    <name type="scientific">Phormidesmis priestleyi Ana</name>
    <dbReference type="NCBI Taxonomy" id="1666911"/>
    <lineage>
        <taxon>Bacteria</taxon>
        <taxon>Bacillati</taxon>
        <taxon>Cyanobacteriota</taxon>
        <taxon>Cyanophyceae</taxon>
        <taxon>Leptolyngbyales</taxon>
        <taxon>Leptolyngbyaceae</taxon>
        <taxon>Phormidesmis</taxon>
    </lineage>
</organism>
<proteinExistence type="predicted"/>
<dbReference type="Proteomes" id="UP000050465">
    <property type="component" value="Unassembled WGS sequence"/>
</dbReference>
<feature type="transmembrane region" description="Helical" evidence="1">
    <location>
        <begin position="46"/>
        <end position="65"/>
    </location>
</feature>